<dbReference type="OrthoDB" id="3382693at2"/>
<dbReference type="Proteomes" id="UP000282454">
    <property type="component" value="Unassembled WGS sequence"/>
</dbReference>
<evidence type="ECO:0000313" key="2">
    <source>
        <dbReference type="EMBL" id="RLK54226.1"/>
    </source>
</evidence>
<evidence type="ECO:0000313" key="3">
    <source>
        <dbReference type="Proteomes" id="UP000282454"/>
    </source>
</evidence>
<dbReference type="CDD" id="cd02440">
    <property type="entry name" value="AdoMet_MTases"/>
    <property type="match status" value="1"/>
</dbReference>
<dbReference type="GO" id="GO:0032259">
    <property type="term" value="P:methylation"/>
    <property type="evidence" value="ECO:0007669"/>
    <property type="project" value="UniProtKB-KW"/>
</dbReference>
<keyword evidence="2" id="KW-0489">Methyltransferase</keyword>
<dbReference type="InterPro" id="IPR013217">
    <property type="entry name" value="Methyltransf_12"/>
</dbReference>
<name>A0A421AWJ7_9PSEU</name>
<dbReference type="InterPro" id="IPR029063">
    <property type="entry name" value="SAM-dependent_MTases_sf"/>
</dbReference>
<comment type="caution">
    <text evidence="2">The sequence shown here is derived from an EMBL/GenBank/DDBJ whole genome shotgun (WGS) entry which is preliminary data.</text>
</comment>
<reference evidence="2 3" key="1">
    <citation type="submission" date="2018-10" db="EMBL/GenBank/DDBJ databases">
        <title>Genomic Encyclopedia of Archaeal and Bacterial Type Strains, Phase II (KMG-II): from individual species to whole genera.</title>
        <authorList>
            <person name="Goeker M."/>
        </authorList>
    </citation>
    <scope>NUCLEOTIDE SEQUENCE [LARGE SCALE GENOMIC DNA]</scope>
    <source>
        <strain evidence="2 3">DSM 45657</strain>
    </source>
</reference>
<protein>
    <submittedName>
        <fullName evidence="2">Methyltransferase family protein</fullName>
    </submittedName>
</protein>
<dbReference type="AlphaFoldDB" id="A0A421AWJ7"/>
<dbReference type="Pfam" id="PF08242">
    <property type="entry name" value="Methyltransf_12"/>
    <property type="match status" value="1"/>
</dbReference>
<dbReference type="GO" id="GO:0008168">
    <property type="term" value="F:methyltransferase activity"/>
    <property type="evidence" value="ECO:0007669"/>
    <property type="project" value="UniProtKB-KW"/>
</dbReference>
<dbReference type="SUPFAM" id="SSF53335">
    <property type="entry name" value="S-adenosyl-L-methionine-dependent methyltransferases"/>
    <property type="match status" value="1"/>
</dbReference>
<proteinExistence type="predicted"/>
<evidence type="ECO:0000259" key="1">
    <source>
        <dbReference type="Pfam" id="PF08242"/>
    </source>
</evidence>
<feature type="domain" description="Methyltransferase type 12" evidence="1">
    <location>
        <begin position="48"/>
        <end position="150"/>
    </location>
</feature>
<keyword evidence="3" id="KW-1185">Reference proteome</keyword>
<dbReference type="RefSeq" id="WP_121394494.1">
    <property type="nucleotide sequence ID" value="NZ_RCDD01000008.1"/>
</dbReference>
<keyword evidence="2" id="KW-0808">Transferase</keyword>
<organism evidence="2 3">
    <name type="scientific">Actinokineospora cianjurensis</name>
    <dbReference type="NCBI Taxonomy" id="585224"/>
    <lineage>
        <taxon>Bacteria</taxon>
        <taxon>Bacillati</taxon>
        <taxon>Actinomycetota</taxon>
        <taxon>Actinomycetes</taxon>
        <taxon>Pseudonocardiales</taxon>
        <taxon>Pseudonocardiaceae</taxon>
        <taxon>Actinokineospora</taxon>
    </lineage>
</organism>
<accession>A0A421AWJ7</accession>
<sequence length="290" mass="30524">MAHAHTHDGIDWAARVGHLRRADEIEADALAAVARRLLALLPGRPTVLDVGSGTGGMAAALATEMGDEGGRVVLVDAEPALQEIAVDRVRAAAGDRVDVVTVLADAMDPDLPALVPPGDLLWASGVVHHLPDQLACLTALVRLLRRGGLFALREGGLTARCLPWDLGLGEPGLQDRLHAARDAWFARLRTTMDGSVRLPLGWNLAMVKAGLVDVTSFSYLVDLPAPAPLPVRRAVADWLGGLAAVAGEGLGAADQTTVRRLLDPDSPDWVVDRNDVFVLGASTVYLGSVL</sequence>
<gene>
    <name evidence="2" type="ORF">CLV68_6234</name>
</gene>
<dbReference type="EMBL" id="RCDD01000008">
    <property type="protein sequence ID" value="RLK54226.1"/>
    <property type="molecule type" value="Genomic_DNA"/>
</dbReference>
<dbReference type="Gene3D" id="3.40.50.150">
    <property type="entry name" value="Vaccinia Virus protein VP39"/>
    <property type="match status" value="1"/>
</dbReference>